<reference evidence="1" key="1">
    <citation type="journal article" date="2014" name="Front. Microbiol.">
        <title>High frequency of phylogenetically diverse reductive dehalogenase-homologous genes in deep subseafloor sedimentary metagenomes.</title>
        <authorList>
            <person name="Kawai M."/>
            <person name="Futagami T."/>
            <person name="Toyoda A."/>
            <person name="Takaki Y."/>
            <person name="Nishi S."/>
            <person name="Hori S."/>
            <person name="Arai W."/>
            <person name="Tsubouchi T."/>
            <person name="Morono Y."/>
            <person name="Uchiyama I."/>
            <person name="Ito T."/>
            <person name="Fujiyama A."/>
            <person name="Inagaki F."/>
            <person name="Takami H."/>
        </authorList>
    </citation>
    <scope>NUCLEOTIDE SEQUENCE</scope>
    <source>
        <strain evidence="1">Expedition CK06-06</strain>
    </source>
</reference>
<evidence type="ECO:0000313" key="1">
    <source>
        <dbReference type="EMBL" id="GAI02806.1"/>
    </source>
</evidence>
<dbReference type="AlphaFoldDB" id="X1LAB6"/>
<gene>
    <name evidence="1" type="ORF">S06H3_20968</name>
</gene>
<protein>
    <submittedName>
        <fullName evidence="1">Uncharacterized protein</fullName>
    </submittedName>
</protein>
<comment type="caution">
    <text evidence="1">The sequence shown here is derived from an EMBL/GenBank/DDBJ whole genome shotgun (WGS) entry which is preliminary data.</text>
</comment>
<proteinExistence type="predicted"/>
<accession>X1LAB6</accession>
<name>X1LAB6_9ZZZZ</name>
<sequence>MGCRILDQVVGWEILWCPKCAYAIEKCHLTKNFAFCPICAKKGKEVRLEDRYVAEDKFLKPRSENG</sequence>
<organism evidence="1">
    <name type="scientific">marine sediment metagenome</name>
    <dbReference type="NCBI Taxonomy" id="412755"/>
    <lineage>
        <taxon>unclassified sequences</taxon>
        <taxon>metagenomes</taxon>
        <taxon>ecological metagenomes</taxon>
    </lineage>
</organism>
<dbReference type="EMBL" id="BARV01010935">
    <property type="protein sequence ID" value="GAI02806.1"/>
    <property type="molecule type" value="Genomic_DNA"/>
</dbReference>